<dbReference type="CDD" id="cd00761">
    <property type="entry name" value="Glyco_tranf_GTA_type"/>
    <property type="match status" value="1"/>
</dbReference>
<reference evidence="2 3" key="1">
    <citation type="journal article" date="2019" name="Int. J. Syst. Evol. Microbiol.">
        <title>The Global Catalogue of Microorganisms (GCM) 10K type strain sequencing project: providing services to taxonomists for standard genome sequencing and annotation.</title>
        <authorList>
            <consortium name="The Broad Institute Genomics Platform"/>
            <consortium name="The Broad Institute Genome Sequencing Center for Infectious Disease"/>
            <person name="Wu L."/>
            <person name="Ma J."/>
        </authorList>
    </citation>
    <scope>NUCLEOTIDE SEQUENCE [LARGE SCALE GENOMIC DNA]</scope>
    <source>
        <strain evidence="2 3">JCM 16082</strain>
    </source>
</reference>
<dbReference type="InterPro" id="IPR029044">
    <property type="entry name" value="Nucleotide-diphossugar_trans"/>
</dbReference>
<dbReference type="InterPro" id="IPR001173">
    <property type="entry name" value="Glyco_trans_2-like"/>
</dbReference>
<feature type="domain" description="Glycosyltransferase 2-like" evidence="1">
    <location>
        <begin position="62"/>
        <end position="141"/>
    </location>
</feature>
<evidence type="ECO:0000259" key="1">
    <source>
        <dbReference type="Pfam" id="PF00535"/>
    </source>
</evidence>
<organism evidence="2 3">
    <name type="scientific">Gangjinia marincola</name>
    <dbReference type="NCBI Taxonomy" id="578463"/>
    <lineage>
        <taxon>Bacteria</taxon>
        <taxon>Pseudomonadati</taxon>
        <taxon>Bacteroidota</taxon>
        <taxon>Flavobacteriia</taxon>
        <taxon>Flavobacteriales</taxon>
        <taxon>Flavobacteriaceae</taxon>
        <taxon>Gangjinia</taxon>
    </lineage>
</organism>
<dbReference type="Gene3D" id="3.90.550.10">
    <property type="entry name" value="Spore Coat Polysaccharide Biosynthesis Protein SpsA, Chain A"/>
    <property type="match status" value="1"/>
</dbReference>
<protein>
    <submittedName>
        <fullName evidence="2">Glycosyltransferase family A protein</fullName>
    </submittedName>
</protein>
<accession>A0ABN1MDU2</accession>
<evidence type="ECO:0000313" key="2">
    <source>
        <dbReference type="EMBL" id="GAA0871195.1"/>
    </source>
</evidence>
<name>A0ABN1MDU2_9FLAO</name>
<dbReference type="EMBL" id="BAAAFG010000002">
    <property type="protein sequence ID" value="GAA0871195.1"/>
    <property type="molecule type" value="Genomic_DNA"/>
</dbReference>
<keyword evidence="3" id="KW-1185">Reference proteome</keyword>
<dbReference type="Proteomes" id="UP001500507">
    <property type="component" value="Unassembled WGS sequence"/>
</dbReference>
<dbReference type="Pfam" id="PF00535">
    <property type="entry name" value="Glycos_transf_2"/>
    <property type="match status" value="1"/>
</dbReference>
<evidence type="ECO:0000313" key="3">
    <source>
        <dbReference type="Proteomes" id="UP001500507"/>
    </source>
</evidence>
<comment type="caution">
    <text evidence="2">The sequence shown here is derived from an EMBL/GenBank/DDBJ whole genome shotgun (WGS) entry which is preliminary data.</text>
</comment>
<gene>
    <name evidence="2" type="ORF">GCM10009117_03410</name>
</gene>
<dbReference type="SUPFAM" id="SSF53448">
    <property type="entry name" value="Nucleotide-diphospho-sugar transferases"/>
    <property type="match status" value="1"/>
</dbReference>
<proteinExistence type="predicted"/>
<sequence length="281" mass="32603">MITFDLMKNEGSNKSLSLEILIATMNRDSLDFLDDMFPHHSLDQLNLLIVNQTTPEIHLTSSRDNIRVINSLEKGLSKSRNLALIHAKGDVVLFADDDLSYVKDFKTIVLESYKNNPKTAFVTFKHKTFKGEFIKTYPTHNRKHTLTTIESISSREISCRLDRIKKQDLLFNEYFGLGSTFETGEEYLFVCNLVQKGYQGYFCNKVIVLHPAHSSGMEMGSDRVVYGKSALKYLRYKDWTYFWILKYVFFLVRNKYIKVNEFRPKLTIGMKGIKDVKNITS</sequence>